<dbReference type="Pfam" id="PF00092">
    <property type="entry name" value="VWA"/>
    <property type="match status" value="1"/>
</dbReference>
<dbReference type="AlphaFoldDB" id="A0A923IXN2"/>
<dbReference type="Gene3D" id="3.40.50.410">
    <property type="entry name" value="von Willebrand factor, type A domain"/>
    <property type="match status" value="1"/>
</dbReference>
<dbReference type="PANTHER" id="PTHR10579:SF43">
    <property type="entry name" value="ZINC FINGER (C3HC4-TYPE RING FINGER) FAMILY PROTEIN"/>
    <property type="match status" value="1"/>
</dbReference>
<name>A0A923IXN2_9SPHI</name>
<protein>
    <submittedName>
        <fullName evidence="2">DUF3520 domain-containing protein</fullName>
    </submittedName>
</protein>
<dbReference type="SUPFAM" id="SSF53300">
    <property type="entry name" value="vWA-like"/>
    <property type="match status" value="1"/>
</dbReference>
<organism evidence="2 3">
    <name type="scientific">Pedobacter planticolens</name>
    <dbReference type="NCBI Taxonomy" id="2679964"/>
    <lineage>
        <taxon>Bacteria</taxon>
        <taxon>Pseudomonadati</taxon>
        <taxon>Bacteroidota</taxon>
        <taxon>Sphingobacteriia</taxon>
        <taxon>Sphingobacteriales</taxon>
        <taxon>Sphingobacteriaceae</taxon>
        <taxon>Pedobacter</taxon>
    </lineage>
</organism>
<dbReference type="Pfam" id="PF12034">
    <property type="entry name" value="YfbK_C"/>
    <property type="match status" value="1"/>
</dbReference>
<dbReference type="PANTHER" id="PTHR10579">
    <property type="entry name" value="CALCIUM-ACTIVATED CHLORIDE CHANNEL REGULATOR"/>
    <property type="match status" value="1"/>
</dbReference>
<feature type="domain" description="VWFA" evidence="1">
    <location>
        <begin position="259"/>
        <end position="433"/>
    </location>
</feature>
<accession>A0A923IXN2</accession>
<evidence type="ECO:0000313" key="3">
    <source>
        <dbReference type="Proteomes" id="UP000601055"/>
    </source>
</evidence>
<dbReference type="CDD" id="cd01465">
    <property type="entry name" value="vWA_subgroup"/>
    <property type="match status" value="1"/>
</dbReference>
<sequence length="637" mass="69190">MKKLLIPILALLILVGFKAATIRTITGVVVDNTDNLAIPGVSIKSLPSNKTASTNKTGKFSISIPETDTKLVVSFIGYETQTIKLGKADNLTIKLKADAKALSEVVIVGAAAQAQRKEELAYNAVTKSKQQVYGLQGRVAGMQIMSAPNYETESYAGVNENGFKNPLKDALSTFSIDVDAASYSNIRRFINNGSLPPKDAVRIEEMINYFDYNYTQPTGNDPVNIQTELAPAPWNPQHRLVQIGLKAKTISTENLPASNLVFLIDVSGSMNSANKLPLLVSSLKLLTDQLRDKDKVAIVVYAGQSGLVLPSTSGDAKASIKDALNKLSAGGSTAGGAGLQLAYKVAGENFIKGGNNRIILATDGDFNVGVSSDNEMERLIEDKRKSGIFLTVLGYGMGNYKDSKMEILANKGNGNYAYIDNINEARKVLVNEFGGTLFTVAKDVKLQIEFNPAKVQAYRLIGYENRMLKDEDFNDDKKDAGEMGSGHTVTALYEIIPVGVKSSFANKVDDLKYQKTTKAANTYTGDEMLTIKLRYKLPDQNTSKSIQKSINDNQSASTSVNFRFAAAIAEFGMLLRQSEYKQNSSFTQVIALAEGAMGKDKEGYRSEFLRLAKSAQLMAKDLLSIVEVENGSEQIIK</sequence>
<dbReference type="Pfam" id="PF13715">
    <property type="entry name" value="CarbopepD_reg_2"/>
    <property type="match status" value="1"/>
</dbReference>
<dbReference type="InterPro" id="IPR002035">
    <property type="entry name" value="VWF_A"/>
</dbReference>
<dbReference type="InterPro" id="IPR036465">
    <property type="entry name" value="vWFA_dom_sf"/>
</dbReference>
<dbReference type="InterPro" id="IPR022156">
    <property type="entry name" value="Uncharacterised_YfbK_N"/>
</dbReference>
<dbReference type="InterPro" id="IPR051266">
    <property type="entry name" value="CLCR"/>
</dbReference>
<dbReference type="Gene3D" id="2.60.40.1120">
    <property type="entry name" value="Carboxypeptidase-like, regulatory domain"/>
    <property type="match status" value="1"/>
</dbReference>
<dbReference type="SUPFAM" id="SSF49464">
    <property type="entry name" value="Carboxypeptidase regulatory domain-like"/>
    <property type="match status" value="1"/>
</dbReference>
<dbReference type="InterPro" id="IPR021908">
    <property type="entry name" value="YfbK_C"/>
</dbReference>
<evidence type="ECO:0000259" key="1">
    <source>
        <dbReference type="PROSITE" id="PS50234"/>
    </source>
</evidence>
<comment type="caution">
    <text evidence="2">The sequence shown here is derived from an EMBL/GenBank/DDBJ whole genome shotgun (WGS) entry which is preliminary data.</text>
</comment>
<dbReference type="Proteomes" id="UP000601055">
    <property type="component" value="Unassembled WGS sequence"/>
</dbReference>
<evidence type="ECO:0000313" key="2">
    <source>
        <dbReference type="EMBL" id="MBB2146517.1"/>
    </source>
</evidence>
<keyword evidence="3" id="KW-1185">Reference proteome</keyword>
<dbReference type="RefSeq" id="WP_182923169.1">
    <property type="nucleotide sequence ID" value="NZ_WNXD01000002.1"/>
</dbReference>
<dbReference type="PROSITE" id="PS50234">
    <property type="entry name" value="VWFA"/>
    <property type="match status" value="1"/>
</dbReference>
<dbReference type="SMART" id="SM00327">
    <property type="entry name" value="VWA"/>
    <property type="match status" value="1"/>
</dbReference>
<proteinExistence type="predicted"/>
<dbReference type="Pfam" id="PF12450">
    <property type="entry name" value="vWF_A"/>
    <property type="match status" value="1"/>
</dbReference>
<dbReference type="InterPro" id="IPR008969">
    <property type="entry name" value="CarboxyPept-like_regulatory"/>
</dbReference>
<dbReference type="EMBL" id="WNXD01000002">
    <property type="protein sequence ID" value="MBB2146517.1"/>
    <property type="molecule type" value="Genomic_DNA"/>
</dbReference>
<gene>
    <name evidence="2" type="ORF">GM921_13525</name>
</gene>
<reference evidence="2" key="1">
    <citation type="submission" date="2019-11" db="EMBL/GenBank/DDBJ databases">
        <title>Description of Pedobacter sp. LMG 31464T.</title>
        <authorList>
            <person name="Carlier A."/>
            <person name="Qi S."/>
            <person name="Vandamme P."/>
        </authorList>
    </citation>
    <scope>NUCLEOTIDE SEQUENCE</scope>
    <source>
        <strain evidence="2">LMG 31464</strain>
    </source>
</reference>